<evidence type="ECO:0000313" key="3">
    <source>
        <dbReference type="Proteomes" id="UP000821837"/>
    </source>
</evidence>
<feature type="domain" description="HAT C-terminal dimerisation" evidence="1">
    <location>
        <begin position="348"/>
        <end position="412"/>
    </location>
</feature>
<sequence>MSTDSPPLKKRKIRQCTFRKEWRSQPEYESWLLPVDDDATAARCTICASTFTVKFDGVSAVKHHASTQKHKQKSLASKQSATVKKFFVPAISSAEDHVTAAELGTIFHGIKHNYSYLSMDCGSKLAPKVFSDSDIASRMRLGRTKMEHLVKDVLAPYAVECIVEKLRPAGRNLPFALSTDASNKGNRKLFPIAVRFYDVSGAGITDALIDFSILTLEKSHLEPTELYAVMTKLRKQLINRRDDMFFGVKANLGLEILPGGQVAKLEFLNVYDRALAYLEKWFDFENSPFKMLAELDLRKGAPTTLVVINAGNLFGIDFQEEGDELYSELCLLKDALPGLLKCDEKSSSMWLKFLKAVKCPLLQNLMEHVYSIPCSNAFVERVFSVMGNLWTDERNQLSVPMVKAELCVRYNLVYSCEEFVKMARENKKLIRAAKSNSKYIFKFRE</sequence>
<dbReference type="PANTHER" id="PTHR37162:SF6">
    <property type="entry name" value="BED-TYPE DOMAIN-CONTAINING PROTEIN"/>
    <property type="match status" value="1"/>
</dbReference>
<dbReference type="Pfam" id="PF05699">
    <property type="entry name" value="Dimer_Tnp_hAT"/>
    <property type="match status" value="1"/>
</dbReference>
<reference evidence="2" key="2">
    <citation type="submission" date="2021-09" db="EMBL/GenBank/DDBJ databases">
        <authorList>
            <person name="Jia N."/>
            <person name="Wang J."/>
            <person name="Shi W."/>
            <person name="Du L."/>
            <person name="Sun Y."/>
            <person name="Zhan W."/>
            <person name="Jiang J."/>
            <person name="Wang Q."/>
            <person name="Zhang B."/>
            <person name="Ji P."/>
            <person name="Sakyi L.B."/>
            <person name="Cui X."/>
            <person name="Yuan T."/>
            <person name="Jiang B."/>
            <person name="Yang W."/>
            <person name="Lam T.T.-Y."/>
            <person name="Chang Q."/>
            <person name="Ding S."/>
            <person name="Wang X."/>
            <person name="Zhu J."/>
            <person name="Ruan X."/>
            <person name="Zhao L."/>
            <person name="Wei J."/>
            <person name="Que T."/>
            <person name="Du C."/>
            <person name="Cheng J."/>
            <person name="Dai P."/>
            <person name="Han X."/>
            <person name="Huang E."/>
            <person name="Gao Y."/>
            <person name="Liu J."/>
            <person name="Shao H."/>
            <person name="Ye R."/>
            <person name="Li L."/>
            <person name="Wei W."/>
            <person name="Wang X."/>
            <person name="Wang C."/>
            <person name="Huo Q."/>
            <person name="Li W."/>
            <person name="Guo W."/>
            <person name="Chen H."/>
            <person name="Chen S."/>
            <person name="Zhou L."/>
            <person name="Zhou L."/>
            <person name="Ni X."/>
            <person name="Tian J."/>
            <person name="Zhou Y."/>
            <person name="Sheng Y."/>
            <person name="Liu T."/>
            <person name="Pan Y."/>
            <person name="Xia L."/>
            <person name="Li J."/>
            <person name="Zhao F."/>
            <person name="Cao W."/>
        </authorList>
    </citation>
    <scope>NUCLEOTIDE SEQUENCE</scope>
    <source>
        <strain evidence="2">Rsan-2018</strain>
        <tissue evidence="2">Larvae</tissue>
    </source>
</reference>
<dbReference type="EMBL" id="JABSTV010001248">
    <property type="protein sequence ID" value="KAH7968337.1"/>
    <property type="molecule type" value="Genomic_DNA"/>
</dbReference>
<dbReference type="GO" id="GO:0046983">
    <property type="term" value="F:protein dimerization activity"/>
    <property type="evidence" value="ECO:0007669"/>
    <property type="project" value="InterPro"/>
</dbReference>
<reference evidence="2" key="1">
    <citation type="journal article" date="2020" name="Cell">
        <title>Large-Scale Comparative Analyses of Tick Genomes Elucidate Their Genetic Diversity and Vector Capacities.</title>
        <authorList>
            <consortium name="Tick Genome and Microbiome Consortium (TIGMIC)"/>
            <person name="Jia N."/>
            <person name="Wang J."/>
            <person name="Shi W."/>
            <person name="Du L."/>
            <person name="Sun Y."/>
            <person name="Zhan W."/>
            <person name="Jiang J.F."/>
            <person name="Wang Q."/>
            <person name="Zhang B."/>
            <person name="Ji P."/>
            <person name="Bell-Sakyi L."/>
            <person name="Cui X.M."/>
            <person name="Yuan T.T."/>
            <person name="Jiang B.G."/>
            <person name="Yang W.F."/>
            <person name="Lam T.T."/>
            <person name="Chang Q.C."/>
            <person name="Ding S.J."/>
            <person name="Wang X.J."/>
            <person name="Zhu J.G."/>
            <person name="Ruan X.D."/>
            <person name="Zhao L."/>
            <person name="Wei J.T."/>
            <person name="Ye R.Z."/>
            <person name="Que T.C."/>
            <person name="Du C.H."/>
            <person name="Zhou Y.H."/>
            <person name="Cheng J.X."/>
            <person name="Dai P.F."/>
            <person name="Guo W.B."/>
            <person name="Han X.H."/>
            <person name="Huang E.J."/>
            <person name="Li L.F."/>
            <person name="Wei W."/>
            <person name="Gao Y.C."/>
            <person name="Liu J.Z."/>
            <person name="Shao H.Z."/>
            <person name="Wang X."/>
            <person name="Wang C.C."/>
            <person name="Yang T.C."/>
            <person name="Huo Q.B."/>
            <person name="Li W."/>
            <person name="Chen H.Y."/>
            <person name="Chen S.E."/>
            <person name="Zhou L.G."/>
            <person name="Ni X.B."/>
            <person name="Tian J.H."/>
            <person name="Sheng Y."/>
            <person name="Liu T."/>
            <person name="Pan Y.S."/>
            <person name="Xia L.Y."/>
            <person name="Li J."/>
            <person name="Zhao F."/>
            <person name="Cao W.C."/>
        </authorList>
    </citation>
    <scope>NUCLEOTIDE SEQUENCE</scope>
    <source>
        <strain evidence="2">Rsan-2018</strain>
    </source>
</reference>
<accession>A0A9D4Q7S9</accession>
<keyword evidence="3" id="KW-1185">Reference proteome</keyword>
<dbReference type="AlphaFoldDB" id="A0A9D4Q7S9"/>
<proteinExistence type="predicted"/>
<organism evidence="2 3">
    <name type="scientific">Rhipicephalus sanguineus</name>
    <name type="common">Brown dog tick</name>
    <name type="synonym">Ixodes sanguineus</name>
    <dbReference type="NCBI Taxonomy" id="34632"/>
    <lineage>
        <taxon>Eukaryota</taxon>
        <taxon>Metazoa</taxon>
        <taxon>Ecdysozoa</taxon>
        <taxon>Arthropoda</taxon>
        <taxon>Chelicerata</taxon>
        <taxon>Arachnida</taxon>
        <taxon>Acari</taxon>
        <taxon>Parasitiformes</taxon>
        <taxon>Ixodida</taxon>
        <taxon>Ixodoidea</taxon>
        <taxon>Ixodidae</taxon>
        <taxon>Rhipicephalinae</taxon>
        <taxon>Rhipicephalus</taxon>
        <taxon>Rhipicephalus</taxon>
    </lineage>
</organism>
<evidence type="ECO:0000313" key="2">
    <source>
        <dbReference type="EMBL" id="KAH7968337.1"/>
    </source>
</evidence>
<dbReference type="SUPFAM" id="SSF53098">
    <property type="entry name" value="Ribonuclease H-like"/>
    <property type="match status" value="1"/>
</dbReference>
<dbReference type="InterPro" id="IPR012337">
    <property type="entry name" value="RNaseH-like_sf"/>
</dbReference>
<name>A0A9D4Q7S9_RHISA</name>
<protein>
    <recommendedName>
        <fullName evidence="1">HAT C-terminal dimerisation domain-containing protein</fullName>
    </recommendedName>
</protein>
<gene>
    <name evidence="2" type="ORF">HPB52_007945</name>
</gene>
<evidence type="ECO:0000259" key="1">
    <source>
        <dbReference type="Pfam" id="PF05699"/>
    </source>
</evidence>
<dbReference type="Proteomes" id="UP000821837">
    <property type="component" value="Unassembled WGS sequence"/>
</dbReference>
<dbReference type="InterPro" id="IPR008906">
    <property type="entry name" value="HATC_C_dom"/>
</dbReference>
<dbReference type="VEuPathDB" id="VectorBase:RSAN_052408"/>
<dbReference type="PANTHER" id="PTHR37162">
    <property type="entry name" value="HAT FAMILY DIMERISATION DOMAINCONTAINING PROTEIN-RELATED"/>
    <property type="match status" value="1"/>
</dbReference>
<comment type="caution">
    <text evidence="2">The sequence shown here is derived from an EMBL/GenBank/DDBJ whole genome shotgun (WGS) entry which is preliminary data.</text>
</comment>